<reference evidence="9 10" key="1">
    <citation type="submission" date="2020-08" db="EMBL/GenBank/DDBJ databases">
        <title>Bridging the membrane lipid divide: bacteria of the FCB group superphylum have the potential to synthesize archaeal ether lipids.</title>
        <authorList>
            <person name="Villanueva L."/>
            <person name="Von Meijenfeldt F.A.B."/>
            <person name="Westbye A.B."/>
            <person name="Yadav S."/>
            <person name="Hopmans E.C."/>
            <person name="Dutilh B.E."/>
            <person name="Sinninghe Damste J.S."/>
        </authorList>
    </citation>
    <scope>NUCLEOTIDE SEQUENCE [LARGE SCALE GENOMIC DNA]</scope>
    <source>
        <strain evidence="9">NIOZ-UU17</strain>
    </source>
</reference>
<evidence type="ECO:0000313" key="10">
    <source>
        <dbReference type="Proteomes" id="UP000605201"/>
    </source>
</evidence>
<evidence type="ECO:0000256" key="3">
    <source>
        <dbReference type="ARBA" id="ARBA00022475"/>
    </source>
</evidence>
<name>A0A8J6P6S8_9BACT</name>
<dbReference type="CDD" id="cd06261">
    <property type="entry name" value="TM_PBP2"/>
    <property type="match status" value="1"/>
</dbReference>
<dbReference type="InterPro" id="IPR025966">
    <property type="entry name" value="OppC_N"/>
</dbReference>
<evidence type="ECO:0000256" key="5">
    <source>
        <dbReference type="ARBA" id="ARBA00022989"/>
    </source>
</evidence>
<comment type="similarity">
    <text evidence="7">Belongs to the binding-protein-dependent transport system permease family.</text>
</comment>
<dbReference type="PROSITE" id="PS50928">
    <property type="entry name" value="ABC_TM1"/>
    <property type="match status" value="1"/>
</dbReference>
<dbReference type="Pfam" id="PF12911">
    <property type="entry name" value="OppC_N"/>
    <property type="match status" value="1"/>
</dbReference>
<dbReference type="GO" id="GO:0055085">
    <property type="term" value="P:transmembrane transport"/>
    <property type="evidence" value="ECO:0007669"/>
    <property type="project" value="InterPro"/>
</dbReference>
<keyword evidence="6 7" id="KW-0472">Membrane</keyword>
<evidence type="ECO:0000256" key="7">
    <source>
        <dbReference type="RuleBase" id="RU363032"/>
    </source>
</evidence>
<dbReference type="InterPro" id="IPR050366">
    <property type="entry name" value="BP-dependent_transpt_permease"/>
</dbReference>
<dbReference type="GO" id="GO:0005886">
    <property type="term" value="C:plasma membrane"/>
    <property type="evidence" value="ECO:0007669"/>
    <property type="project" value="UniProtKB-SubCell"/>
</dbReference>
<evidence type="ECO:0000313" key="9">
    <source>
        <dbReference type="EMBL" id="MBC8433320.1"/>
    </source>
</evidence>
<keyword evidence="5 7" id="KW-1133">Transmembrane helix</keyword>
<dbReference type="AlphaFoldDB" id="A0A8J6P6S8"/>
<evidence type="ECO:0000256" key="2">
    <source>
        <dbReference type="ARBA" id="ARBA00022448"/>
    </source>
</evidence>
<protein>
    <submittedName>
        <fullName evidence="9">ABC transporter permease</fullName>
    </submittedName>
</protein>
<comment type="subcellular location">
    <subcellularLocation>
        <location evidence="1 7">Cell membrane</location>
        <topology evidence="1 7">Multi-pass membrane protein</topology>
    </subcellularLocation>
</comment>
<dbReference type="PANTHER" id="PTHR43386">
    <property type="entry name" value="OLIGOPEPTIDE TRANSPORT SYSTEM PERMEASE PROTEIN APPC"/>
    <property type="match status" value="1"/>
</dbReference>
<organism evidence="9 10">
    <name type="scientific">Candidatus Desulfatibia vada</name>
    <dbReference type="NCBI Taxonomy" id="2841696"/>
    <lineage>
        <taxon>Bacteria</taxon>
        <taxon>Pseudomonadati</taxon>
        <taxon>Thermodesulfobacteriota</taxon>
        <taxon>Desulfobacteria</taxon>
        <taxon>Desulfobacterales</taxon>
        <taxon>Desulfobacterales incertae sedis</taxon>
        <taxon>Candidatus Desulfatibia</taxon>
    </lineage>
</organism>
<dbReference type="PANTHER" id="PTHR43386:SF25">
    <property type="entry name" value="PEPTIDE ABC TRANSPORTER PERMEASE PROTEIN"/>
    <property type="match status" value="1"/>
</dbReference>
<keyword evidence="2 7" id="KW-0813">Transport</keyword>
<accession>A0A8J6P6S8</accession>
<feature type="transmembrane region" description="Helical" evidence="7">
    <location>
        <begin position="43"/>
        <end position="63"/>
    </location>
</feature>
<feature type="transmembrane region" description="Helical" evidence="7">
    <location>
        <begin position="124"/>
        <end position="145"/>
    </location>
</feature>
<comment type="caution">
    <text evidence="9">The sequence shown here is derived from an EMBL/GenBank/DDBJ whole genome shotgun (WGS) entry which is preliminary data.</text>
</comment>
<feature type="domain" description="ABC transmembrane type-1" evidence="8">
    <location>
        <begin position="116"/>
        <end position="306"/>
    </location>
</feature>
<keyword evidence="4 7" id="KW-0812">Transmembrane</keyword>
<dbReference type="InterPro" id="IPR035906">
    <property type="entry name" value="MetI-like_sf"/>
</dbReference>
<dbReference type="SUPFAM" id="SSF161098">
    <property type="entry name" value="MetI-like"/>
    <property type="match status" value="1"/>
</dbReference>
<feature type="transmembrane region" description="Helical" evidence="7">
    <location>
        <begin position="165"/>
        <end position="189"/>
    </location>
</feature>
<dbReference type="Pfam" id="PF00528">
    <property type="entry name" value="BPD_transp_1"/>
    <property type="match status" value="1"/>
</dbReference>
<feature type="transmembrane region" description="Helical" evidence="7">
    <location>
        <begin position="245"/>
        <end position="266"/>
    </location>
</feature>
<proteinExistence type="inferred from homology"/>
<dbReference type="EMBL" id="JACNIG010000290">
    <property type="protein sequence ID" value="MBC8433320.1"/>
    <property type="molecule type" value="Genomic_DNA"/>
</dbReference>
<evidence type="ECO:0000256" key="1">
    <source>
        <dbReference type="ARBA" id="ARBA00004651"/>
    </source>
</evidence>
<sequence length="317" mass="34631">MAGSEDSAKLKEYGAIPGVPYKSRNIFKRWWDGFSIIFTSKTAMVGLVIVLFWVFAAVFAPLLTPYTPLEQDWKAPNQGPSREHILGTDELGRDLWSRVIYGARVVLVIMPISEKLWLPGGMALWGVFVALLIGTAFGLASGYYGGWVDEVVMRFLDAMMAIPIILLYLIIMSALGASAVNVVIAITIVGTPGIARLVRSLTLDISTREYIRAAETRGESPWYIMFVEILPNARGPIIVDAMMRVGYAIFAMGTLGFLGLGLPPPSPDWGSMVAKGREFILAGSPWAALWPSVAIASLVVGLNLLADGLREESMRYQ</sequence>
<dbReference type="Proteomes" id="UP000605201">
    <property type="component" value="Unassembled WGS sequence"/>
</dbReference>
<evidence type="ECO:0000259" key="8">
    <source>
        <dbReference type="PROSITE" id="PS50928"/>
    </source>
</evidence>
<dbReference type="InterPro" id="IPR000515">
    <property type="entry name" value="MetI-like"/>
</dbReference>
<gene>
    <name evidence="9" type="ORF">H8D96_15525</name>
</gene>
<keyword evidence="3" id="KW-1003">Cell membrane</keyword>
<dbReference type="Gene3D" id="1.10.3720.10">
    <property type="entry name" value="MetI-like"/>
    <property type="match status" value="1"/>
</dbReference>
<evidence type="ECO:0000256" key="4">
    <source>
        <dbReference type="ARBA" id="ARBA00022692"/>
    </source>
</evidence>
<evidence type="ECO:0000256" key="6">
    <source>
        <dbReference type="ARBA" id="ARBA00023136"/>
    </source>
</evidence>
<feature type="transmembrane region" description="Helical" evidence="7">
    <location>
        <begin position="286"/>
        <end position="306"/>
    </location>
</feature>